<organism evidence="2 3">
    <name type="scientific">Penicillium decumbens</name>
    <dbReference type="NCBI Taxonomy" id="69771"/>
    <lineage>
        <taxon>Eukaryota</taxon>
        <taxon>Fungi</taxon>
        <taxon>Dikarya</taxon>
        <taxon>Ascomycota</taxon>
        <taxon>Pezizomycotina</taxon>
        <taxon>Eurotiomycetes</taxon>
        <taxon>Eurotiomycetidae</taxon>
        <taxon>Eurotiales</taxon>
        <taxon>Aspergillaceae</taxon>
        <taxon>Penicillium</taxon>
    </lineage>
</organism>
<dbReference type="Proteomes" id="UP000191522">
    <property type="component" value="Unassembled WGS sequence"/>
</dbReference>
<feature type="compositionally biased region" description="Basic and acidic residues" evidence="1">
    <location>
        <begin position="258"/>
        <end position="270"/>
    </location>
</feature>
<keyword evidence="3" id="KW-1185">Reference proteome</keyword>
<evidence type="ECO:0000256" key="1">
    <source>
        <dbReference type="SAM" id="MobiDB-lite"/>
    </source>
</evidence>
<sequence length="279" mass="31102">MASLMKKFKRKRRLSSELHSRWGDPSISYPNEGSWTQRDQPSVFPPTTPAGSYHHGQPDKSRRYISMGDLPVQDIGSPNDLEPHGINTRDTCTGLPIPKGYFDENIRHRSQRSRSPHTRGLGIEGTLPGLGETRDILHDESCDEDDEGRDTLGDSGALYGSYTGTSRPSPQLDRDSYIDRSSRSPPLSVTSRMRRISMQSSTTEHSHSASVAGTTSSRHTSYTAASSISAPSLPPDTPRYAFNRMHAAPENRQAPRPRYREPETVVHHELVPSYDELYG</sequence>
<comment type="caution">
    <text evidence="2">The sequence shown here is derived from an EMBL/GenBank/DDBJ whole genome shotgun (WGS) entry which is preliminary data.</text>
</comment>
<name>A0A1V6P0X7_PENDC</name>
<gene>
    <name evidence="2" type="ORF">PENDEC_c022G03980</name>
</gene>
<feature type="compositionally biased region" description="Basic and acidic residues" evidence="1">
    <location>
        <begin position="172"/>
        <end position="182"/>
    </location>
</feature>
<protein>
    <submittedName>
        <fullName evidence="2">Uncharacterized protein</fullName>
    </submittedName>
</protein>
<evidence type="ECO:0000313" key="2">
    <source>
        <dbReference type="EMBL" id="OQD70589.1"/>
    </source>
</evidence>
<dbReference type="OrthoDB" id="4356069at2759"/>
<dbReference type="EMBL" id="MDYL01000022">
    <property type="protein sequence ID" value="OQD70589.1"/>
    <property type="molecule type" value="Genomic_DNA"/>
</dbReference>
<accession>A0A1V6P0X7</accession>
<dbReference type="AlphaFoldDB" id="A0A1V6P0X7"/>
<feature type="compositionally biased region" description="Polar residues" evidence="1">
    <location>
        <begin position="28"/>
        <end position="40"/>
    </location>
</feature>
<feature type="compositionally biased region" description="Basic residues" evidence="1">
    <location>
        <begin position="108"/>
        <end position="117"/>
    </location>
</feature>
<reference evidence="3" key="1">
    <citation type="journal article" date="2017" name="Nat. Microbiol.">
        <title>Global analysis of biosynthetic gene clusters reveals vast potential of secondary metabolite production in Penicillium species.</title>
        <authorList>
            <person name="Nielsen J.C."/>
            <person name="Grijseels S."/>
            <person name="Prigent S."/>
            <person name="Ji B."/>
            <person name="Dainat J."/>
            <person name="Nielsen K.F."/>
            <person name="Frisvad J.C."/>
            <person name="Workman M."/>
            <person name="Nielsen J."/>
        </authorList>
    </citation>
    <scope>NUCLEOTIDE SEQUENCE [LARGE SCALE GENOMIC DNA]</scope>
    <source>
        <strain evidence="3">IBT 11843</strain>
    </source>
</reference>
<evidence type="ECO:0000313" key="3">
    <source>
        <dbReference type="Proteomes" id="UP000191522"/>
    </source>
</evidence>
<proteinExistence type="predicted"/>
<dbReference type="OMA" id="QGSWNQW"/>
<feature type="compositionally biased region" description="Basic residues" evidence="1">
    <location>
        <begin position="1"/>
        <end position="13"/>
    </location>
</feature>
<feature type="region of interest" description="Disordered" evidence="1">
    <location>
        <begin position="1"/>
        <end position="279"/>
    </location>
</feature>
<feature type="compositionally biased region" description="Polar residues" evidence="1">
    <location>
        <begin position="185"/>
        <end position="223"/>
    </location>
</feature>